<proteinExistence type="predicted"/>
<name>A0A096P7S3_OSTTA</name>
<keyword evidence="2" id="KW-1185">Reference proteome</keyword>
<gene>
    <name evidence="1" type="ORF">OT_ostta16g00010</name>
</gene>
<reference evidence="2" key="1">
    <citation type="journal article" date="2006" name="Proc. Natl. Acad. Sci. U.S.A.">
        <title>Genome analysis of the smallest free-living eukaryote Ostreococcus tauri unveils many unique features.</title>
        <authorList>
            <person name="Derelle E."/>
            <person name="Ferraz C."/>
            <person name="Rombauts S."/>
            <person name="Rouze P."/>
            <person name="Worden A.Z."/>
            <person name="Robbens S."/>
            <person name="Partensky F."/>
            <person name="Degroeve S."/>
            <person name="Echeynie S."/>
            <person name="Cooke R."/>
            <person name="Saeys Y."/>
            <person name="Wuyts J."/>
            <person name="Jabbari K."/>
            <person name="Bowler C."/>
            <person name="Panaud O."/>
            <person name="Piegu B."/>
            <person name="Ball S.G."/>
            <person name="Ral J.-P."/>
            <person name="Bouget F.-Y."/>
            <person name="Piganeau G."/>
            <person name="De Baets B."/>
            <person name="Picard A."/>
            <person name="Delseny M."/>
            <person name="Demaille J."/>
            <person name="Van de Peer Y."/>
            <person name="Moreau H."/>
        </authorList>
    </citation>
    <scope>NUCLEOTIDE SEQUENCE [LARGE SCALE GENOMIC DNA]</scope>
    <source>
        <strain evidence="2">OTTH 0595 / CCAP 157/2 / RCC745</strain>
    </source>
</reference>
<dbReference type="GeneID" id="34946456"/>
<dbReference type="KEGG" id="ota:OT_ostta16g00010"/>
<comment type="caution">
    <text evidence="1">The sequence shown here is derived from an EMBL/GenBank/DDBJ whole genome shotgun (WGS) entry which is preliminary data.</text>
</comment>
<protein>
    <submittedName>
        <fullName evidence="1">Unnamed product</fullName>
    </submittedName>
</protein>
<dbReference type="EMBL" id="CAID01000016">
    <property type="protein sequence ID" value="CEG00240.1"/>
    <property type="molecule type" value="Genomic_DNA"/>
</dbReference>
<reference evidence="1 2" key="2">
    <citation type="journal article" date="2014" name="BMC Genomics">
        <title>An improved genome of the model marine alga Ostreococcus tauri unfolds by assessing Illumina de novo assemblies.</title>
        <authorList>
            <person name="Blanc-Mathieu R."/>
            <person name="Verhelst B."/>
            <person name="Derelle E."/>
            <person name="Rombauts S."/>
            <person name="Bouget F.Y."/>
            <person name="Carre I."/>
            <person name="Chateau A."/>
            <person name="Eyre-Walker A."/>
            <person name="Grimsley N."/>
            <person name="Moreau H."/>
            <person name="Piegu B."/>
            <person name="Rivals E."/>
            <person name="Schackwitz W."/>
            <person name="Van de Peer Y."/>
            <person name="Piganeau G."/>
        </authorList>
    </citation>
    <scope>NUCLEOTIDE SEQUENCE [LARGE SCALE GENOMIC DNA]</scope>
    <source>
        <strain evidence="2">OTTH 0595 / CCAP 157/2 / RCC745</strain>
    </source>
</reference>
<dbReference type="InParanoid" id="A0A096P7S3"/>
<organism evidence="1 2">
    <name type="scientific">Ostreococcus tauri</name>
    <name type="common">Marine green alga</name>
    <dbReference type="NCBI Taxonomy" id="70448"/>
    <lineage>
        <taxon>Eukaryota</taxon>
        <taxon>Viridiplantae</taxon>
        <taxon>Chlorophyta</taxon>
        <taxon>Mamiellophyceae</taxon>
        <taxon>Mamiellales</taxon>
        <taxon>Bathycoccaceae</taxon>
        <taxon>Ostreococcus</taxon>
    </lineage>
</organism>
<dbReference type="Proteomes" id="UP000009170">
    <property type="component" value="Unassembled WGS sequence"/>
</dbReference>
<dbReference type="RefSeq" id="XP_022840271.1">
    <property type="nucleotide sequence ID" value="XM_022984921.1"/>
</dbReference>
<sequence>MAVEVIDSVEKQVQFLGYFIVHFLNPNSIGVCPVHGVSVSFRGGVALGLGSSCMF</sequence>
<dbReference type="AlphaFoldDB" id="A0A096P7S3"/>
<evidence type="ECO:0000313" key="2">
    <source>
        <dbReference type="Proteomes" id="UP000009170"/>
    </source>
</evidence>
<evidence type="ECO:0000313" key="1">
    <source>
        <dbReference type="EMBL" id="CEG00240.1"/>
    </source>
</evidence>
<accession>A0A096P7S3</accession>